<gene>
    <name evidence="1" type="ORF">H4R21_006985</name>
</gene>
<dbReference type="EMBL" id="JANBUN010004051">
    <property type="protein sequence ID" value="KAJ2788514.1"/>
    <property type="molecule type" value="Genomic_DNA"/>
</dbReference>
<accession>A0ACC1KEA3</accession>
<comment type="caution">
    <text evidence="1">The sequence shown here is derived from an EMBL/GenBank/DDBJ whole genome shotgun (WGS) entry which is preliminary data.</text>
</comment>
<keyword evidence="2" id="KW-1185">Reference proteome</keyword>
<protein>
    <submittedName>
        <fullName evidence="1">Uncharacterized protein</fullName>
    </submittedName>
</protein>
<reference evidence="1" key="1">
    <citation type="submission" date="2022-07" db="EMBL/GenBank/DDBJ databases">
        <title>Phylogenomic reconstructions and comparative analyses of Kickxellomycotina fungi.</title>
        <authorList>
            <person name="Reynolds N.K."/>
            <person name="Stajich J.E."/>
            <person name="Barry K."/>
            <person name="Grigoriev I.V."/>
            <person name="Crous P."/>
            <person name="Smith M.E."/>
        </authorList>
    </citation>
    <scope>NUCLEOTIDE SEQUENCE</scope>
    <source>
        <strain evidence="1">BCRC 34780</strain>
    </source>
</reference>
<dbReference type="Proteomes" id="UP001140087">
    <property type="component" value="Unassembled WGS sequence"/>
</dbReference>
<organism evidence="1 2">
    <name type="scientific">Coemansia helicoidea</name>
    <dbReference type="NCBI Taxonomy" id="1286919"/>
    <lineage>
        <taxon>Eukaryota</taxon>
        <taxon>Fungi</taxon>
        <taxon>Fungi incertae sedis</taxon>
        <taxon>Zoopagomycota</taxon>
        <taxon>Kickxellomycotina</taxon>
        <taxon>Kickxellomycetes</taxon>
        <taxon>Kickxellales</taxon>
        <taxon>Kickxellaceae</taxon>
        <taxon>Coemansia</taxon>
    </lineage>
</organism>
<evidence type="ECO:0000313" key="2">
    <source>
        <dbReference type="Proteomes" id="UP001140087"/>
    </source>
</evidence>
<proteinExistence type="predicted"/>
<sequence>MVAPTDVSADDLRHLTRKELQAMCKTRGIKANGKTEELIGMLTTPMQSDSADCEASDESGESDASDESDDAEESDGSSESDGADASDAAGESDEAEESDDAEESDEPDGSEESESEEEEKVFKDMPATGGEPLEMESPESMTFVKREQFQEMAEKVTVAMEARKEALTAEKLGKCAAASDVVGSTPATPGRSKRAAKAISFEKAHAKIFDNDDSIANHWAAKKTAGAATPGSKRASANDGVPGSSKRPRLEPLFSSPEVKKRTPVKAMTAKAP</sequence>
<evidence type="ECO:0000313" key="1">
    <source>
        <dbReference type="EMBL" id="KAJ2788514.1"/>
    </source>
</evidence>
<name>A0ACC1KEA3_9FUNG</name>
<feature type="non-terminal residue" evidence="1">
    <location>
        <position position="273"/>
    </location>
</feature>